<evidence type="ECO:0000313" key="6">
    <source>
        <dbReference type="Proteomes" id="UP000046095"/>
    </source>
</evidence>
<reference evidence="3 6" key="3">
    <citation type="submission" date="2015-03" db="EMBL/GenBank/DDBJ databases">
        <authorList>
            <person name="Murphy D."/>
        </authorList>
    </citation>
    <scope>NUCLEOTIDE SEQUENCE [LARGE SCALE GENOMIC DNA]</scope>
    <source>
        <strain evidence="3 6">SMRU1708</strain>
    </source>
</reference>
<dbReference type="Proteomes" id="UP000304540">
    <property type="component" value="Unassembled WGS sequence"/>
</dbReference>
<dbReference type="Proteomes" id="UP000318940">
    <property type="component" value="Unassembled WGS sequence"/>
</dbReference>
<dbReference type="EMBL" id="CRVC01000007">
    <property type="protein sequence ID" value="COR49517.1"/>
    <property type="molecule type" value="Genomic_DNA"/>
</dbReference>
<evidence type="ECO:0000313" key="3">
    <source>
        <dbReference type="EMBL" id="COR49517.1"/>
    </source>
</evidence>
<dbReference type="GO" id="GO:0004519">
    <property type="term" value="F:endonuclease activity"/>
    <property type="evidence" value="ECO:0007669"/>
    <property type="project" value="UniProtKB-KW"/>
</dbReference>
<dbReference type="Pfam" id="PF13020">
    <property type="entry name" value="NOV_C"/>
    <property type="match status" value="1"/>
</dbReference>
<protein>
    <submittedName>
        <fullName evidence="4">DUF3883 domain-containing protein</fullName>
    </submittedName>
    <submittedName>
        <fullName evidence="2">Putative type II restriction endonuclease</fullName>
    </submittedName>
</protein>
<evidence type="ECO:0000313" key="8">
    <source>
        <dbReference type="Proteomes" id="UP000318940"/>
    </source>
</evidence>
<gene>
    <name evidence="4" type="ORF">AZK02_04745</name>
    <name evidence="3" type="ORF">ERS021218_00820</name>
    <name evidence="5" type="ORF">SAMEA3381574_01548</name>
</gene>
<reference evidence="2" key="2">
    <citation type="submission" date="2014-10" db="EMBL/GenBank/DDBJ databases">
        <title>Contrasting mechanisms driving short-term and long-term diversification of pneumococci.</title>
        <authorList>
            <person name="Croucher N.J."/>
            <person name="Coupland P.C."/>
            <person name="Stevenson A.E."/>
            <person name="Callendrello A."/>
            <person name="Bentley S.D."/>
            <person name="Hanage W.P."/>
        </authorList>
    </citation>
    <scope>NUCLEOTIDE SEQUENCE</scope>
    <source>
        <strain evidence="2">WVCE6</strain>
    </source>
</reference>
<sequence length="266" mass="30625">MATSESDIRKGVSVLLNQYGTLTTNEVKKLLETVISFDDDDKEPSNTRNEPKIMQRIGNVVSHQKSEIETYYDTYSIDKTVKPARWSILVGLKSDQTLKVITDAEIKRRTEIRTKFLPKKIDWLGLNGRRTELGRLGEEFVIRYETERILGFAPQDTDRLIHLSDVQGDGAGFDIISLNVDGTDRYIEVKTTKGSLDTPFYMTENERLYFDLHKNEGDLFIYRVYNFDKATRKGNVEVIPASKLISDYRFDPISYKVIKKTSAHIH</sequence>
<dbReference type="EMBL" id="LK020707">
    <property type="protein sequence ID" value="CDQ47604.1"/>
    <property type="molecule type" value="Genomic_DNA"/>
</dbReference>
<evidence type="ECO:0000313" key="7">
    <source>
        <dbReference type="Proteomes" id="UP000304540"/>
    </source>
</evidence>
<keyword evidence="2" id="KW-0255">Endonuclease</keyword>
<name>A0A098Z472_STREE</name>
<dbReference type="AlphaFoldDB" id="A0A098Z472"/>
<feature type="domain" description="Protein NO VEIN C-terminal" evidence="1">
    <location>
        <begin position="137"/>
        <end position="231"/>
    </location>
</feature>
<keyword evidence="2" id="KW-0378">Hydrolase</keyword>
<evidence type="ECO:0000313" key="4">
    <source>
        <dbReference type="EMBL" id="TVW27416.1"/>
    </source>
</evidence>
<dbReference type="Proteomes" id="UP000046095">
    <property type="component" value="Unassembled WGS sequence"/>
</dbReference>
<dbReference type="EMBL" id="CABABW010000014">
    <property type="protein sequence ID" value="VRI37157.1"/>
    <property type="molecule type" value="Genomic_DNA"/>
</dbReference>
<accession>A0A098Z472</accession>
<keyword evidence="2" id="KW-0540">Nuclease</keyword>
<proteinExistence type="predicted"/>
<dbReference type="InterPro" id="IPR024975">
    <property type="entry name" value="NOV_C"/>
</dbReference>
<evidence type="ECO:0000313" key="2">
    <source>
        <dbReference type="EMBL" id="CDQ47604.1"/>
    </source>
</evidence>
<organism evidence="2">
    <name type="scientific">Streptococcus pneumoniae</name>
    <dbReference type="NCBI Taxonomy" id="1313"/>
    <lineage>
        <taxon>Bacteria</taxon>
        <taxon>Bacillati</taxon>
        <taxon>Bacillota</taxon>
        <taxon>Bacilli</taxon>
        <taxon>Lactobacillales</taxon>
        <taxon>Streptococcaceae</taxon>
        <taxon>Streptococcus</taxon>
    </lineage>
</organism>
<reference evidence="2" key="1">
    <citation type="submission" date="2014-04" db="EMBL/GenBank/DDBJ databases">
        <authorList>
            <person name="Croucher N."/>
        </authorList>
    </citation>
    <scope>NUCLEOTIDE SEQUENCE</scope>
    <source>
        <strain evidence="2">WVCE6</strain>
    </source>
</reference>
<evidence type="ECO:0000259" key="1">
    <source>
        <dbReference type="Pfam" id="PF13020"/>
    </source>
</evidence>
<dbReference type="PATRIC" id="fig|1313.5272.peg.1154"/>
<dbReference type="EMBL" id="VMVH01000045">
    <property type="protein sequence ID" value="TVW27416.1"/>
    <property type="molecule type" value="Genomic_DNA"/>
</dbReference>
<evidence type="ECO:0000313" key="5">
    <source>
        <dbReference type="EMBL" id="VRI37157.1"/>
    </source>
</evidence>
<reference evidence="4 8" key="5">
    <citation type="submission" date="2019-07" db="EMBL/GenBank/DDBJ databases">
        <authorList>
            <person name="Mohale T."/>
        </authorList>
    </citation>
    <scope>NUCLEOTIDE SEQUENCE [LARGE SCALE GENOMIC DNA]</scope>
    <source>
        <strain evidence="4 8">NTPn 189</strain>
    </source>
</reference>
<reference evidence="5 7" key="4">
    <citation type="submission" date="2019-04" db="EMBL/GenBank/DDBJ databases">
        <authorList>
            <consortium name="Pathogen Informatics"/>
        </authorList>
    </citation>
    <scope>NUCLEOTIDE SEQUENCE [LARGE SCALE GENOMIC DNA]</scope>
    <source>
        <strain evidence="5 7">GPSC232</strain>
    </source>
</reference>